<dbReference type="SMART" id="SM00179">
    <property type="entry name" value="EGF_CA"/>
    <property type="match status" value="4"/>
</dbReference>
<evidence type="ECO:0000256" key="6">
    <source>
        <dbReference type="ARBA" id="ARBA00023157"/>
    </source>
</evidence>
<evidence type="ECO:0000259" key="9">
    <source>
        <dbReference type="PROSITE" id="PS01180"/>
    </source>
</evidence>
<feature type="domain" description="EGF-like" evidence="10">
    <location>
        <begin position="219"/>
        <end position="258"/>
    </location>
</feature>
<feature type="domain" description="CUB" evidence="9">
    <location>
        <begin position="19"/>
        <end position="132"/>
    </location>
</feature>
<dbReference type="Pfam" id="PF07645">
    <property type="entry name" value="EGF_CA"/>
    <property type="match status" value="3"/>
</dbReference>
<keyword evidence="13" id="KW-1185">Reference proteome</keyword>
<evidence type="ECO:0000256" key="3">
    <source>
        <dbReference type="ARBA" id="ARBA00022536"/>
    </source>
</evidence>
<keyword evidence="2" id="KW-0964">Secreted</keyword>
<dbReference type="SMART" id="SM00217">
    <property type="entry name" value="WAP"/>
    <property type="match status" value="1"/>
</dbReference>
<dbReference type="PROSITE" id="PS50026">
    <property type="entry name" value="EGF_3"/>
    <property type="match status" value="3"/>
</dbReference>
<sequence length="527" mass="59033">ASAYINCFFFSPFMLDPSCGGVLTNSSGLITTPNYPNDYPDNITCTWQISPGKTHLNVTIEDFMLEDSQTCQKFDFLKIEFKVGYNRQHVTLCGQEPSRQVSLKIDGTEVKMIFHSDPSFAERGFKISYRAYDIDPCLEKNGDCSHFCNLVKGKRICSCPSDYKLKYDGRTCQGAKSCYFVGYSKCPYSSSSTCKDLPDGKTRCECWRGYKEQNGKCQEIDECKEKPGRCGVGTCRNYRGWFSCRCPRGYRHSGSTCTDIDECKDYRAPDCGEATCLNTPGSYVCQCAPGHQLINSACQDIDECSTGTHGCDHMCSNTKGSYICRCRPGYFLDSDGKSCRAVRVEGLGQVQTIETCQGQSLVLDCKDEKRALVIFKAVYSNFDSNACPRNKSRQNLPYNVTQPQCAGDVTFMIKNLCGWRRRCDIVVSSTTIGELCTDSYKLTVLYSCGKPLTCKYSPPKLSCPAAEQNECTSDESCHSSKMCCFNGCIKTCVPPSLYSDFFQVWKIAGQISRLFQEFKTLYEPMCK</sequence>
<comment type="caution">
    <text evidence="8">Lacks conserved residue(s) required for the propagation of feature annotation.</text>
</comment>
<evidence type="ECO:0000256" key="2">
    <source>
        <dbReference type="ARBA" id="ARBA00022525"/>
    </source>
</evidence>
<proteinExistence type="predicted"/>
<dbReference type="Gene3D" id="2.60.120.290">
    <property type="entry name" value="Spermadhesin, CUB domain"/>
    <property type="match status" value="1"/>
</dbReference>
<evidence type="ECO:0000259" key="10">
    <source>
        <dbReference type="PROSITE" id="PS50026"/>
    </source>
</evidence>
<reference evidence="12 13" key="1">
    <citation type="submission" date="2022-05" db="EMBL/GenBank/DDBJ databases">
        <authorList>
            <consortium name="Genoscope - CEA"/>
            <person name="William W."/>
        </authorList>
    </citation>
    <scope>NUCLEOTIDE SEQUENCE [LARGE SCALE GENOMIC DNA]</scope>
</reference>
<dbReference type="SUPFAM" id="SSF57184">
    <property type="entry name" value="Growth factor receptor domain"/>
    <property type="match status" value="1"/>
</dbReference>
<dbReference type="PROSITE" id="PS00010">
    <property type="entry name" value="ASX_HYDROXYL"/>
    <property type="match status" value="3"/>
</dbReference>
<evidence type="ECO:0000256" key="5">
    <source>
        <dbReference type="ARBA" id="ARBA00022737"/>
    </source>
</evidence>
<feature type="domain" description="EGF-like" evidence="10">
    <location>
        <begin position="300"/>
        <end position="340"/>
    </location>
</feature>
<dbReference type="InterPro" id="IPR000742">
    <property type="entry name" value="EGF"/>
</dbReference>
<dbReference type="Gene3D" id="2.10.25.10">
    <property type="entry name" value="Laminin"/>
    <property type="match status" value="5"/>
</dbReference>
<dbReference type="InterPro" id="IPR009030">
    <property type="entry name" value="Growth_fac_rcpt_cys_sf"/>
</dbReference>
<dbReference type="SUPFAM" id="SSF49854">
    <property type="entry name" value="Spermadhesin, CUB domain"/>
    <property type="match status" value="1"/>
</dbReference>
<dbReference type="InterPro" id="IPR000859">
    <property type="entry name" value="CUB_dom"/>
</dbReference>
<gene>
    <name evidence="12" type="ORF">PLOB_00027697</name>
</gene>
<feature type="domain" description="EGF-like" evidence="10">
    <location>
        <begin position="259"/>
        <end position="299"/>
    </location>
</feature>
<comment type="caution">
    <text evidence="12">The sequence shown here is derived from an EMBL/GenBank/DDBJ whole genome shotgun (WGS) entry which is preliminary data.</text>
</comment>
<keyword evidence="5" id="KW-0677">Repeat</keyword>
<feature type="non-terminal residue" evidence="12">
    <location>
        <position position="1"/>
    </location>
</feature>
<evidence type="ECO:0000256" key="1">
    <source>
        <dbReference type="ARBA" id="ARBA00004613"/>
    </source>
</evidence>
<dbReference type="CDD" id="cd00041">
    <property type="entry name" value="CUB"/>
    <property type="match status" value="1"/>
</dbReference>
<dbReference type="PROSITE" id="PS01180">
    <property type="entry name" value="CUB"/>
    <property type="match status" value="1"/>
</dbReference>
<keyword evidence="6" id="KW-1015">Disulfide bond</keyword>
<evidence type="ECO:0000256" key="7">
    <source>
        <dbReference type="ARBA" id="ARBA00023180"/>
    </source>
</evidence>
<dbReference type="SMART" id="SM00181">
    <property type="entry name" value="EGF"/>
    <property type="match status" value="4"/>
</dbReference>
<dbReference type="SUPFAM" id="SSF57196">
    <property type="entry name" value="EGF/Laminin"/>
    <property type="match status" value="1"/>
</dbReference>
<dbReference type="PROSITE" id="PS01187">
    <property type="entry name" value="EGF_CA"/>
    <property type="match status" value="2"/>
</dbReference>
<accession>A0ABN8NRV3</accession>
<dbReference type="InterPro" id="IPR018097">
    <property type="entry name" value="EGF_Ca-bd_CS"/>
</dbReference>
<dbReference type="PROSITE" id="PS51390">
    <property type="entry name" value="WAP"/>
    <property type="match status" value="1"/>
</dbReference>
<evidence type="ECO:0000313" key="12">
    <source>
        <dbReference type="EMBL" id="CAH3119984.1"/>
    </source>
</evidence>
<dbReference type="CDD" id="cd00054">
    <property type="entry name" value="EGF_CA"/>
    <property type="match status" value="1"/>
</dbReference>
<dbReference type="Proteomes" id="UP001159405">
    <property type="component" value="Unassembled WGS sequence"/>
</dbReference>
<organism evidence="12 13">
    <name type="scientific">Porites lobata</name>
    <dbReference type="NCBI Taxonomy" id="104759"/>
    <lineage>
        <taxon>Eukaryota</taxon>
        <taxon>Metazoa</taxon>
        <taxon>Cnidaria</taxon>
        <taxon>Anthozoa</taxon>
        <taxon>Hexacorallia</taxon>
        <taxon>Scleractinia</taxon>
        <taxon>Fungiina</taxon>
        <taxon>Poritidae</taxon>
        <taxon>Porites</taxon>
    </lineage>
</organism>
<keyword evidence="7" id="KW-0325">Glycoprotein</keyword>
<protein>
    <submittedName>
        <fullName evidence="12">Uncharacterized protein</fullName>
    </submittedName>
</protein>
<comment type="subcellular location">
    <subcellularLocation>
        <location evidence="1">Secreted</location>
    </subcellularLocation>
</comment>
<dbReference type="PANTHER" id="PTHR47333:SF4">
    <property type="entry name" value="EGF-LIKE DOMAIN-CONTAINING PROTEIN"/>
    <property type="match status" value="1"/>
</dbReference>
<keyword evidence="4" id="KW-0732">Signal</keyword>
<dbReference type="PANTHER" id="PTHR47333">
    <property type="entry name" value="VON WILLEBRAND FACTOR C AND EGF DOMAIN-CONTAINING PROTEIN"/>
    <property type="match status" value="1"/>
</dbReference>
<name>A0ABN8NRV3_9CNID</name>
<dbReference type="InterPro" id="IPR001881">
    <property type="entry name" value="EGF-like_Ca-bd_dom"/>
</dbReference>
<feature type="domain" description="WAP" evidence="11">
    <location>
        <begin position="442"/>
        <end position="496"/>
    </location>
</feature>
<evidence type="ECO:0000256" key="4">
    <source>
        <dbReference type="ARBA" id="ARBA00022729"/>
    </source>
</evidence>
<dbReference type="EMBL" id="CALNXK010000034">
    <property type="protein sequence ID" value="CAH3119984.1"/>
    <property type="molecule type" value="Genomic_DNA"/>
</dbReference>
<dbReference type="SMART" id="SM00042">
    <property type="entry name" value="CUB"/>
    <property type="match status" value="1"/>
</dbReference>
<dbReference type="InterPro" id="IPR049883">
    <property type="entry name" value="NOTCH1_EGF-like"/>
</dbReference>
<dbReference type="InterPro" id="IPR008197">
    <property type="entry name" value="WAP_dom"/>
</dbReference>
<dbReference type="InterPro" id="IPR000152">
    <property type="entry name" value="EGF-type_Asp/Asn_hydroxyl_site"/>
</dbReference>
<dbReference type="Gene3D" id="4.10.75.10">
    <property type="entry name" value="Elafin-like"/>
    <property type="match status" value="1"/>
</dbReference>
<keyword evidence="3 8" id="KW-0245">EGF-like domain</keyword>
<dbReference type="Pfam" id="PF00095">
    <property type="entry name" value="WAP"/>
    <property type="match status" value="1"/>
</dbReference>
<dbReference type="PROSITE" id="PS01186">
    <property type="entry name" value="EGF_2"/>
    <property type="match status" value="2"/>
</dbReference>
<dbReference type="InterPro" id="IPR052080">
    <property type="entry name" value="vWF_C/EGF_Fibrillin"/>
</dbReference>
<dbReference type="InterPro" id="IPR035914">
    <property type="entry name" value="Sperma_CUB_dom_sf"/>
</dbReference>
<dbReference type="InterPro" id="IPR036645">
    <property type="entry name" value="Elafin-like_sf"/>
</dbReference>
<dbReference type="Pfam" id="PF14670">
    <property type="entry name" value="FXa_inhibition"/>
    <property type="match status" value="1"/>
</dbReference>
<dbReference type="Pfam" id="PF00431">
    <property type="entry name" value="CUB"/>
    <property type="match status" value="1"/>
</dbReference>
<evidence type="ECO:0000256" key="8">
    <source>
        <dbReference type="PROSITE-ProRule" id="PRU00076"/>
    </source>
</evidence>
<evidence type="ECO:0000313" key="13">
    <source>
        <dbReference type="Proteomes" id="UP001159405"/>
    </source>
</evidence>
<evidence type="ECO:0000259" key="11">
    <source>
        <dbReference type="PROSITE" id="PS51390"/>
    </source>
</evidence>